<organism evidence="2 3">
    <name type="scientific">Marivirga atlantica</name>
    <dbReference type="NCBI Taxonomy" id="1548457"/>
    <lineage>
        <taxon>Bacteria</taxon>
        <taxon>Pseudomonadati</taxon>
        <taxon>Bacteroidota</taxon>
        <taxon>Cytophagia</taxon>
        <taxon>Cytophagales</taxon>
        <taxon>Marivirgaceae</taxon>
        <taxon>Marivirga</taxon>
    </lineage>
</organism>
<keyword evidence="1" id="KW-1133">Transmembrane helix</keyword>
<gene>
    <name evidence="2" type="ORF">JKP34_15050</name>
</gene>
<evidence type="ECO:0000256" key="1">
    <source>
        <dbReference type="SAM" id="Phobius"/>
    </source>
</evidence>
<protein>
    <submittedName>
        <fullName evidence="2">Uncharacterized protein</fullName>
    </submittedName>
</protein>
<keyword evidence="1" id="KW-0812">Transmembrane</keyword>
<proteinExistence type="predicted"/>
<comment type="caution">
    <text evidence="2">The sequence shown here is derived from an EMBL/GenBank/DDBJ whole genome shotgun (WGS) entry which is preliminary data.</text>
</comment>
<keyword evidence="3" id="KW-1185">Reference proteome</keyword>
<dbReference type="Proteomes" id="UP000642920">
    <property type="component" value="Unassembled WGS sequence"/>
</dbReference>
<reference evidence="2" key="1">
    <citation type="submission" date="2021-01" db="EMBL/GenBank/DDBJ databases">
        <title>Marivirga sp. nov., isolated from intertidal surface sediments.</title>
        <authorList>
            <person name="Zhang M."/>
        </authorList>
    </citation>
    <scope>NUCLEOTIDE SEQUENCE</scope>
    <source>
        <strain evidence="2">SM1354</strain>
    </source>
</reference>
<name>A0A937AI25_9BACT</name>
<feature type="transmembrane region" description="Helical" evidence="1">
    <location>
        <begin position="202"/>
        <end position="219"/>
    </location>
</feature>
<evidence type="ECO:0000313" key="2">
    <source>
        <dbReference type="EMBL" id="MBL0766583.1"/>
    </source>
</evidence>
<dbReference type="RefSeq" id="WP_201923287.1">
    <property type="nucleotide sequence ID" value="NZ_JAERQG010000004.1"/>
</dbReference>
<sequence length="235" mass="26310">MKHTILILLILFSFSLHGQFYSPIKVELNSGEVIGTNYAYLYYASFKGAVVRIHDENGPVLKAKDVKKIEGINQDGDSLYFETTDFRASKIWLRRTFKSERIEIFTESMTQQNIGTGASFTWKLDYYRKDDGEIKPAKYQFMKHDLQDNAESMKFLKKANTAKIAQLILYGAGVGFLINGIAQFANEDPPPPGGSTSSSPSVSPSLILGLGCFLVPLIINPSKQDNFIKALESYQ</sequence>
<keyword evidence="1" id="KW-0472">Membrane</keyword>
<accession>A0A937AI25</accession>
<dbReference type="AlphaFoldDB" id="A0A937AI25"/>
<dbReference type="EMBL" id="JAERQG010000004">
    <property type="protein sequence ID" value="MBL0766583.1"/>
    <property type="molecule type" value="Genomic_DNA"/>
</dbReference>
<evidence type="ECO:0000313" key="3">
    <source>
        <dbReference type="Proteomes" id="UP000642920"/>
    </source>
</evidence>